<name>G4TNQ5_SERID</name>
<evidence type="ECO:0000313" key="1">
    <source>
        <dbReference type="EMBL" id="CCA72948.1"/>
    </source>
</evidence>
<reference evidence="1 2" key="1">
    <citation type="journal article" date="2011" name="PLoS Pathog.">
        <title>Endophytic Life Strategies Decoded by Genome and Transcriptome Analyses of the Mutualistic Root Symbiont Piriformospora indica.</title>
        <authorList>
            <person name="Zuccaro A."/>
            <person name="Lahrmann U."/>
            <person name="Guldener U."/>
            <person name="Langen G."/>
            <person name="Pfiffi S."/>
            <person name="Biedenkopf D."/>
            <person name="Wong P."/>
            <person name="Samans B."/>
            <person name="Grimm C."/>
            <person name="Basiewicz M."/>
            <person name="Murat C."/>
            <person name="Martin F."/>
            <person name="Kogel K.H."/>
        </authorList>
    </citation>
    <scope>NUCLEOTIDE SEQUENCE [LARGE SCALE GENOMIC DNA]</scope>
    <source>
        <strain evidence="1 2">DSM 11827</strain>
    </source>
</reference>
<proteinExistence type="predicted"/>
<dbReference type="InParanoid" id="G4TNQ5"/>
<dbReference type="EMBL" id="CAFZ01000192">
    <property type="protein sequence ID" value="CCA72948.1"/>
    <property type="molecule type" value="Genomic_DNA"/>
</dbReference>
<dbReference type="OrthoDB" id="425534at2759"/>
<dbReference type="HOGENOM" id="CLU_1797208_0_0_1"/>
<evidence type="ECO:0000313" key="2">
    <source>
        <dbReference type="Proteomes" id="UP000007148"/>
    </source>
</evidence>
<accession>G4TNQ5</accession>
<evidence type="ECO:0008006" key="3">
    <source>
        <dbReference type="Google" id="ProtNLM"/>
    </source>
</evidence>
<protein>
    <recommendedName>
        <fullName evidence="3">AB hydrolase-1 domain-containing protein</fullName>
    </recommendedName>
</protein>
<comment type="caution">
    <text evidence="1">The sequence shown here is derived from an EMBL/GenBank/DDBJ whole genome shotgun (WGS) entry which is preliminary data.</text>
</comment>
<dbReference type="AlphaFoldDB" id="G4TNQ5"/>
<sequence>MSDSSRLECAIVRVPLDWNDASKGDIPLSIIRLSAKTAPLREGYMFYNPGGPGGSGTRYLADDGEELQVRLGEGLDVLSWNPRGVMDSGPNITTFETDEEYHNYWSQYEGLGKLSAHGNLAQSTDVDFFMSQVSAFDNLTMALN</sequence>
<keyword evidence="2" id="KW-1185">Reference proteome</keyword>
<dbReference type="Proteomes" id="UP000007148">
    <property type="component" value="Unassembled WGS sequence"/>
</dbReference>
<gene>
    <name evidence="1" type="ORF">PIIN_06903</name>
</gene>
<organism evidence="1 2">
    <name type="scientific">Serendipita indica (strain DSM 11827)</name>
    <name type="common">Root endophyte fungus</name>
    <name type="synonym">Piriformospora indica</name>
    <dbReference type="NCBI Taxonomy" id="1109443"/>
    <lineage>
        <taxon>Eukaryota</taxon>
        <taxon>Fungi</taxon>
        <taxon>Dikarya</taxon>
        <taxon>Basidiomycota</taxon>
        <taxon>Agaricomycotina</taxon>
        <taxon>Agaricomycetes</taxon>
        <taxon>Sebacinales</taxon>
        <taxon>Serendipitaceae</taxon>
        <taxon>Serendipita</taxon>
    </lineage>
</organism>